<reference evidence="1" key="1">
    <citation type="submission" date="2018-10" db="EMBL/GenBank/DDBJ databases">
        <title>Effector identification in a new, highly contiguous assembly of the strawberry crown rot pathogen Phytophthora cactorum.</title>
        <authorList>
            <person name="Armitage A.D."/>
            <person name="Nellist C.F."/>
            <person name="Bates H."/>
            <person name="Vickerstaff R.J."/>
            <person name="Harrison R.J."/>
        </authorList>
    </citation>
    <scope>NUCLEOTIDE SEQUENCE</scope>
    <source>
        <strain evidence="1">4040</strain>
    </source>
</reference>
<dbReference type="EMBL" id="RCMK01000496">
    <property type="protein sequence ID" value="KAG2925453.1"/>
    <property type="molecule type" value="Genomic_DNA"/>
</dbReference>
<evidence type="ECO:0000313" key="1">
    <source>
        <dbReference type="EMBL" id="KAG2925453.1"/>
    </source>
</evidence>
<evidence type="ECO:0000313" key="2">
    <source>
        <dbReference type="Proteomes" id="UP000736787"/>
    </source>
</evidence>
<proteinExistence type="predicted"/>
<dbReference type="Proteomes" id="UP000736787">
    <property type="component" value="Unassembled WGS sequence"/>
</dbReference>
<name>A0A8T1K954_9STRA</name>
<comment type="caution">
    <text evidence="1">The sequence shown here is derived from an EMBL/GenBank/DDBJ whole genome shotgun (WGS) entry which is preliminary data.</text>
</comment>
<protein>
    <submittedName>
        <fullName evidence="1">Uncharacterized protein</fullName>
    </submittedName>
</protein>
<dbReference type="AlphaFoldDB" id="A0A8T1K954"/>
<organism evidence="1 2">
    <name type="scientific">Phytophthora cactorum</name>
    <dbReference type="NCBI Taxonomy" id="29920"/>
    <lineage>
        <taxon>Eukaryota</taxon>
        <taxon>Sar</taxon>
        <taxon>Stramenopiles</taxon>
        <taxon>Oomycota</taxon>
        <taxon>Peronosporomycetes</taxon>
        <taxon>Peronosporales</taxon>
        <taxon>Peronosporaceae</taxon>
        <taxon>Phytophthora</taxon>
    </lineage>
</organism>
<sequence>MSSDNDSAITFLIPSCFRRKKTPPTAETIRNIFEQRMKQRLKKQLK</sequence>
<accession>A0A8T1K954</accession>
<gene>
    <name evidence="1" type="ORF">PC117_g15170</name>
</gene>